<reference evidence="3" key="2">
    <citation type="submission" date="2021-08" db="EMBL/GenBank/DDBJ databases">
        <authorList>
            <person name="Tani A."/>
            <person name="Ola A."/>
            <person name="Ogura Y."/>
            <person name="Katsura K."/>
            <person name="Hayashi T."/>
        </authorList>
    </citation>
    <scope>NUCLEOTIDE SEQUENCE</scope>
    <source>
        <strain evidence="3">DSM 14458</strain>
    </source>
</reference>
<protein>
    <recommendedName>
        <fullName evidence="5">Phosphate-selective porin O and P</fullName>
    </recommendedName>
</protein>
<feature type="signal peptide" evidence="2">
    <location>
        <begin position="1"/>
        <end position="24"/>
    </location>
</feature>
<evidence type="ECO:0000256" key="1">
    <source>
        <dbReference type="SAM" id="MobiDB-lite"/>
    </source>
</evidence>
<proteinExistence type="predicted"/>
<organism evidence="3 4">
    <name type="scientific">Methylorubrum suomiense</name>
    <dbReference type="NCBI Taxonomy" id="144191"/>
    <lineage>
        <taxon>Bacteria</taxon>
        <taxon>Pseudomonadati</taxon>
        <taxon>Pseudomonadota</taxon>
        <taxon>Alphaproteobacteria</taxon>
        <taxon>Hyphomicrobiales</taxon>
        <taxon>Methylobacteriaceae</taxon>
        <taxon>Methylorubrum</taxon>
    </lineage>
</organism>
<reference evidence="3" key="1">
    <citation type="journal article" date="2021" name="Front. Microbiol.">
        <title>Comprehensive Comparative Genomics and Phenotyping of Methylobacterium Species.</title>
        <authorList>
            <person name="Alessa O."/>
            <person name="Ogura Y."/>
            <person name="Fujitani Y."/>
            <person name="Takami H."/>
            <person name="Hayashi T."/>
            <person name="Sahin N."/>
            <person name="Tani A."/>
        </authorList>
    </citation>
    <scope>NUCLEOTIDE SEQUENCE</scope>
    <source>
        <strain evidence="3">DSM 14458</strain>
    </source>
</reference>
<evidence type="ECO:0000313" key="4">
    <source>
        <dbReference type="Proteomes" id="UP001055093"/>
    </source>
</evidence>
<dbReference type="InterPro" id="IPR010870">
    <property type="entry name" value="Porin_O/P"/>
</dbReference>
<dbReference type="Proteomes" id="UP001055093">
    <property type="component" value="Unassembled WGS sequence"/>
</dbReference>
<feature type="chain" id="PRO_5046537202" description="Phosphate-selective porin O and P" evidence="2">
    <location>
        <begin position="25"/>
        <end position="511"/>
    </location>
</feature>
<keyword evidence="2" id="KW-0732">Signal</keyword>
<dbReference type="EMBL" id="BPRE01000005">
    <property type="protein sequence ID" value="GJE75344.1"/>
    <property type="molecule type" value="Genomic_DNA"/>
</dbReference>
<dbReference type="Gene3D" id="2.40.160.10">
    <property type="entry name" value="Porin"/>
    <property type="match status" value="1"/>
</dbReference>
<dbReference type="Pfam" id="PF07396">
    <property type="entry name" value="Porin_O_P"/>
    <property type="match status" value="1"/>
</dbReference>
<evidence type="ECO:0000256" key="2">
    <source>
        <dbReference type="SAM" id="SignalP"/>
    </source>
</evidence>
<gene>
    <name evidence="3" type="ORF">BGCPKDLD_1928</name>
</gene>
<sequence length="511" mass="57393">MKRCLLATKLGLGALMLPFSPAEAQTVAELQRQIDELKAMIRAQAAERDLRRTGGVGPRPKPARLAGRSDAGTLPAAGRPVESALDPKPGARAERQVILADEPDTWWRALLPPPPELLQDDPDKPKRPKTWFERLSLRGYTQLRVNEFLSGDDTAPSGVSRLRSVHDSGITQANNFTFRRVRLVIQGDIHERVFLYIQPDFAVSVNNQAGPEPRQHFAQLRDAFADVFLDEDRRSKLRLGQQKVPYGWENLQSSQNRLTLDRSDAINSAIPGERDIGITYYYTPWHVQRIWDRLAKGGQKLFGNYGAFGLGVYNGQTINRVERNNGVMVAGMVTWPFMLDGLGAAFKDQVVEVGGSAYHNQFQPETRAGGVTATSFDDSRVGIHAILYPQPFGLQAEWNWGRGPEFDPVAQAITTKPLEGGYVQAMVRVDRSWIGPFMPYARWQTYRGGWKVATNAPRLETDEVEIGIEFQPIKPIEITLAYARMNRREADERRLGQAEGDLFRAQLQVNY</sequence>
<comment type="caution">
    <text evidence="3">The sequence shown here is derived from an EMBL/GenBank/DDBJ whole genome shotgun (WGS) entry which is preliminary data.</text>
</comment>
<feature type="region of interest" description="Disordered" evidence="1">
    <location>
        <begin position="51"/>
        <end position="90"/>
    </location>
</feature>
<keyword evidence="4" id="KW-1185">Reference proteome</keyword>
<name>A0ABQ4UU81_9HYPH</name>
<evidence type="ECO:0000313" key="3">
    <source>
        <dbReference type="EMBL" id="GJE75344.1"/>
    </source>
</evidence>
<evidence type="ECO:0008006" key="5">
    <source>
        <dbReference type="Google" id="ProtNLM"/>
    </source>
</evidence>
<dbReference type="InterPro" id="IPR023614">
    <property type="entry name" value="Porin_dom_sf"/>
</dbReference>
<accession>A0ABQ4UU81</accession>
<dbReference type="SUPFAM" id="SSF56935">
    <property type="entry name" value="Porins"/>
    <property type="match status" value="1"/>
</dbReference>
<dbReference type="RefSeq" id="WP_137827535.1">
    <property type="nucleotide sequence ID" value="NZ_BPRE01000005.1"/>
</dbReference>